<proteinExistence type="predicted"/>
<dbReference type="Proteomes" id="UP000537126">
    <property type="component" value="Unassembled WGS sequence"/>
</dbReference>
<protein>
    <submittedName>
        <fullName evidence="1">Uncharacterized protein</fullName>
    </submittedName>
</protein>
<dbReference type="EMBL" id="JAASRN010000001">
    <property type="protein sequence ID" value="NIK73518.1"/>
    <property type="molecule type" value="Genomic_DNA"/>
</dbReference>
<keyword evidence="2" id="KW-1185">Reference proteome</keyword>
<name>A0A846MPJ7_9BACT</name>
<reference evidence="1 2" key="1">
    <citation type="submission" date="2020-03" db="EMBL/GenBank/DDBJ databases">
        <title>Genomic Encyclopedia of Type Strains, Phase IV (KMG-IV): sequencing the most valuable type-strain genomes for metagenomic binning, comparative biology and taxonomic classification.</title>
        <authorList>
            <person name="Goeker M."/>
        </authorList>
    </citation>
    <scope>NUCLEOTIDE SEQUENCE [LARGE SCALE GENOMIC DNA]</scope>
    <source>
        <strain evidence="1 2">DSM 5718</strain>
    </source>
</reference>
<organism evidence="1 2">
    <name type="scientific">Thermonema lapsum</name>
    <dbReference type="NCBI Taxonomy" id="28195"/>
    <lineage>
        <taxon>Bacteria</taxon>
        <taxon>Pseudomonadati</taxon>
        <taxon>Bacteroidota</taxon>
        <taxon>Cytophagia</taxon>
        <taxon>Cytophagales</taxon>
        <taxon>Thermonemataceae</taxon>
        <taxon>Thermonema</taxon>
    </lineage>
</organism>
<evidence type="ECO:0000313" key="2">
    <source>
        <dbReference type="Proteomes" id="UP000537126"/>
    </source>
</evidence>
<comment type="caution">
    <text evidence="1">The sequence shown here is derived from an EMBL/GenBank/DDBJ whole genome shotgun (WGS) entry which is preliminary data.</text>
</comment>
<sequence>MPLLPLSFCNLIPPRFKVVSGALCCYFERKREIYLLFMAWDNEIAHYACTSFEIARDDNLKHVLSSKKTSVFLPRQQVVKTKKRPSVRQHF</sequence>
<gene>
    <name evidence="1" type="ORF">FHS56_001004</name>
</gene>
<evidence type="ECO:0000313" key="1">
    <source>
        <dbReference type="EMBL" id="NIK73518.1"/>
    </source>
</evidence>
<dbReference type="AlphaFoldDB" id="A0A846MPJ7"/>
<accession>A0A846MPJ7</accession>